<dbReference type="GO" id="GO:0005524">
    <property type="term" value="F:ATP binding"/>
    <property type="evidence" value="ECO:0007669"/>
    <property type="project" value="TreeGrafter"/>
</dbReference>
<evidence type="ECO:0000313" key="3">
    <source>
        <dbReference type="EMBL" id="MBB5871312.1"/>
    </source>
</evidence>
<dbReference type="Pfam" id="PF01656">
    <property type="entry name" value="CbiA"/>
    <property type="match status" value="1"/>
</dbReference>
<dbReference type="PANTHER" id="PTHR43384:SF11">
    <property type="entry name" value="SEPTUM SITE DETERMINING PROTEIN"/>
    <property type="match status" value="1"/>
</dbReference>
<dbReference type="NCBIfam" id="TIGR03815">
    <property type="entry name" value="CpaE_hom_Actino"/>
    <property type="match status" value="1"/>
</dbReference>
<dbReference type="GO" id="GO:0016887">
    <property type="term" value="F:ATP hydrolysis activity"/>
    <property type="evidence" value="ECO:0007669"/>
    <property type="project" value="TreeGrafter"/>
</dbReference>
<dbReference type="InterPro" id="IPR059050">
    <property type="entry name" value="Rv3660c_N"/>
</dbReference>
<dbReference type="GO" id="GO:0009898">
    <property type="term" value="C:cytoplasmic side of plasma membrane"/>
    <property type="evidence" value="ECO:0007669"/>
    <property type="project" value="TreeGrafter"/>
</dbReference>
<dbReference type="AlphaFoldDB" id="A0A841BX19"/>
<evidence type="ECO:0000313" key="4">
    <source>
        <dbReference type="Proteomes" id="UP000587527"/>
    </source>
</evidence>
<organism evidence="3 4">
    <name type="scientific">Allocatelliglobosispora scoriae</name>
    <dbReference type="NCBI Taxonomy" id="643052"/>
    <lineage>
        <taxon>Bacteria</taxon>
        <taxon>Bacillati</taxon>
        <taxon>Actinomycetota</taxon>
        <taxon>Actinomycetes</taxon>
        <taxon>Micromonosporales</taxon>
        <taxon>Micromonosporaceae</taxon>
        <taxon>Allocatelliglobosispora</taxon>
    </lineage>
</organism>
<feature type="domain" description="CobQ/CobB/MinD/ParA nucleotide binding" evidence="1">
    <location>
        <begin position="125"/>
        <end position="161"/>
    </location>
</feature>
<protein>
    <submittedName>
        <fullName evidence="3">Secretion/DNA translocation related CpaE-like protein</fullName>
    </submittedName>
</protein>
<dbReference type="GO" id="GO:0005829">
    <property type="term" value="C:cytosol"/>
    <property type="evidence" value="ECO:0007669"/>
    <property type="project" value="TreeGrafter"/>
</dbReference>
<reference evidence="3 4" key="1">
    <citation type="submission" date="2020-08" db="EMBL/GenBank/DDBJ databases">
        <title>Sequencing the genomes of 1000 actinobacteria strains.</title>
        <authorList>
            <person name="Klenk H.-P."/>
        </authorList>
    </citation>
    <scope>NUCLEOTIDE SEQUENCE [LARGE SCALE GENOMIC DNA]</scope>
    <source>
        <strain evidence="3 4">DSM 45362</strain>
    </source>
</reference>
<dbReference type="InterPro" id="IPR050625">
    <property type="entry name" value="ParA/MinD_ATPase"/>
</dbReference>
<accession>A0A841BX19</accession>
<dbReference type="InterPro" id="IPR027417">
    <property type="entry name" value="P-loop_NTPase"/>
</dbReference>
<dbReference type="Proteomes" id="UP000587527">
    <property type="component" value="Unassembled WGS sequence"/>
</dbReference>
<evidence type="ECO:0000259" key="1">
    <source>
        <dbReference type="Pfam" id="PF01656"/>
    </source>
</evidence>
<dbReference type="InterPro" id="IPR002586">
    <property type="entry name" value="CobQ/CobB/MinD/ParA_Nub-bd_dom"/>
</dbReference>
<keyword evidence="4" id="KW-1185">Reference proteome</keyword>
<evidence type="ECO:0000259" key="2">
    <source>
        <dbReference type="Pfam" id="PF26563"/>
    </source>
</evidence>
<gene>
    <name evidence="3" type="ORF">F4553_004691</name>
</gene>
<dbReference type="Gene3D" id="3.40.50.300">
    <property type="entry name" value="P-loop containing nucleotide triphosphate hydrolases"/>
    <property type="match status" value="1"/>
</dbReference>
<dbReference type="GO" id="GO:0051782">
    <property type="term" value="P:negative regulation of cell division"/>
    <property type="evidence" value="ECO:0007669"/>
    <property type="project" value="TreeGrafter"/>
</dbReference>
<dbReference type="Pfam" id="PF26563">
    <property type="entry name" value="Rv3660c_N"/>
    <property type="match status" value="1"/>
</dbReference>
<name>A0A841BX19_9ACTN</name>
<proteinExistence type="predicted"/>
<comment type="caution">
    <text evidence="3">The sequence shown here is derived from an EMBL/GenBank/DDBJ whole genome shotgun (WGS) entry which is preliminary data.</text>
</comment>
<dbReference type="PANTHER" id="PTHR43384">
    <property type="entry name" value="SEPTUM SITE-DETERMINING PROTEIN MIND HOMOLOG, CHLOROPLASTIC-RELATED"/>
    <property type="match status" value="1"/>
</dbReference>
<dbReference type="SUPFAM" id="SSF52540">
    <property type="entry name" value="P-loop containing nucleoside triphosphate hydrolases"/>
    <property type="match status" value="1"/>
</dbReference>
<dbReference type="InterPro" id="IPR022521">
    <property type="entry name" value="Rv3660c"/>
</dbReference>
<sequence>MRSTVRPLVITADPEILDDLLRLVSVAGAEADVVIDPAGARSRFGTAPLVLIGADQAPACMRARFPRRRRVVFVARDGATAEQVNEFAPQFGAEFVAVLPIAEPWLVDLIADCHSDASARPGRVVTVVGGRGGAGASTLAAGLATTAVRAGKRTLLIDADPLGGGLDLVLGWETVQGLRWPSLVEASGRVDEAALVRELPGRGDLVVLSWGRADRDGESPTWLPAEAMAATLDAGRRGRDLIVVDLPRRLDDTAMVALAAADLALMVIPAELRAAAAAARFAVEVLRHRDSLDLIVRGPSPGNLRPEEVAKAVGLPLAGVLRPEPGLDAALERGEAPAASGRGPLAELCTRLLKELP</sequence>
<dbReference type="EMBL" id="JACHMN010000002">
    <property type="protein sequence ID" value="MBB5871312.1"/>
    <property type="molecule type" value="Genomic_DNA"/>
</dbReference>
<feature type="domain" description="Rv3660c-like CheY-like N-terminal" evidence="2">
    <location>
        <begin position="10"/>
        <end position="118"/>
    </location>
</feature>